<sequence>MNDLPMMTHRSLDDFVAIRQGRGITLRQFLADVASIRAMLMPGQYLLNTCQDRYHFMVGLAAAMIAGKTSLLPSMYTPGSVKQIAEFAPEVFCLGDDGNDVGIPYLPFPAELPEAPATASPVVPSLPETLPVAYVFTSGSTGVPVPHLKTWGDLVYAVRAEALCLGLLDGRRYTVIGTVPAQHMYGFESTIVMIWQCAGVIATERHFFPADICAEISMVSRPRVLVSTPIHLRAILAIDAPLPSVDLLLSATAPLGRDLAEEAERRFKSKLIEIYGSTETGVVATRRSSQTDDWHLFPELSWTMKDGRMSVCGGHLQHAVATADHIETLGGNRFRLYGRAADLVNVAGKRSSIGYLNYQLNNIPGVLDGVFFMPDPPDDGRVTRLVAFAVAPGLDVQTIYTLLKQQIDPVFVPRPLMLVDKLPRNGTGKIPREALKTLMADWIRGEEKGP</sequence>
<gene>
    <name evidence="3" type="ORF">GL267_02055</name>
</gene>
<reference evidence="3" key="1">
    <citation type="submission" date="2019-11" db="EMBL/GenBank/DDBJ databases">
        <title>Acidithiobacillus ferrianus sp. nov.: a facultatively anaerobic and extremely acidophilic chemolithoautotroph.</title>
        <authorList>
            <person name="Norris P.R."/>
            <person name="Falagan C."/>
            <person name="Moya-Beltran A."/>
            <person name="Castro M."/>
            <person name="Quatrini R."/>
            <person name="Johnson D.B."/>
        </authorList>
    </citation>
    <scope>NUCLEOTIDE SEQUENCE [LARGE SCALE GENOMIC DNA]</scope>
    <source>
        <strain evidence="3">MG</strain>
    </source>
</reference>
<evidence type="ECO:0000313" key="3">
    <source>
        <dbReference type="EMBL" id="NDU41467.1"/>
    </source>
</evidence>
<dbReference type="Gene3D" id="3.40.50.12780">
    <property type="entry name" value="N-terminal domain of ligase-like"/>
    <property type="match status" value="1"/>
</dbReference>
<dbReference type="EMBL" id="WNJL01000011">
    <property type="protein sequence ID" value="NDU41467.1"/>
    <property type="molecule type" value="Genomic_DNA"/>
</dbReference>
<dbReference type="GO" id="GO:0016874">
    <property type="term" value="F:ligase activity"/>
    <property type="evidence" value="ECO:0007669"/>
    <property type="project" value="UniProtKB-KW"/>
</dbReference>
<dbReference type="Pfam" id="PF00501">
    <property type="entry name" value="AMP-binding"/>
    <property type="match status" value="1"/>
</dbReference>
<name>A0A845U6T2_9PROT</name>
<comment type="caution">
    <text evidence="3">The sequence shown here is derived from an EMBL/GenBank/DDBJ whole genome shotgun (WGS) entry which is preliminary data.</text>
</comment>
<proteinExistence type="predicted"/>
<feature type="domain" description="AMP-dependent synthetase/ligase" evidence="2">
    <location>
        <begin position="120"/>
        <end position="298"/>
    </location>
</feature>
<dbReference type="PANTHER" id="PTHR43767:SF8">
    <property type="entry name" value="LONG-CHAIN-FATTY-ACID--COA LIGASE"/>
    <property type="match status" value="1"/>
</dbReference>
<dbReference type="PANTHER" id="PTHR43767">
    <property type="entry name" value="LONG-CHAIN-FATTY-ACID--COA LIGASE"/>
    <property type="match status" value="1"/>
</dbReference>
<dbReference type="InterPro" id="IPR045851">
    <property type="entry name" value="AMP-bd_C_sf"/>
</dbReference>
<dbReference type="SUPFAM" id="SSF56801">
    <property type="entry name" value="Acetyl-CoA synthetase-like"/>
    <property type="match status" value="1"/>
</dbReference>
<evidence type="ECO:0000259" key="2">
    <source>
        <dbReference type="Pfam" id="PF00501"/>
    </source>
</evidence>
<evidence type="ECO:0000256" key="1">
    <source>
        <dbReference type="ARBA" id="ARBA00022598"/>
    </source>
</evidence>
<dbReference type="Gene3D" id="3.30.300.30">
    <property type="match status" value="1"/>
</dbReference>
<dbReference type="AlphaFoldDB" id="A0A845U6T2"/>
<protein>
    <submittedName>
        <fullName evidence="3">AMP-binding protein</fullName>
    </submittedName>
</protein>
<keyword evidence="1" id="KW-0436">Ligase</keyword>
<accession>A0A845U6T2</accession>
<dbReference type="InterPro" id="IPR000873">
    <property type="entry name" value="AMP-dep_synth/lig_dom"/>
</dbReference>
<organism evidence="3">
    <name type="scientific">Acidithiobacillus ferrianus</name>
    <dbReference type="NCBI Taxonomy" id="2678518"/>
    <lineage>
        <taxon>Bacteria</taxon>
        <taxon>Pseudomonadati</taxon>
        <taxon>Pseudomonadota</taxon>
        <taxon>Acidithiobacillia</taxon>
        <taxon>Acidithiobacillales</taxon>
        <taxon>Acidithiobacillaceae</taxon>
        <taxon>Acidithiobacillus</taxon>
    </lineage>
</organism>
<dbReference type="InterPro" id="IPR042099">
    <property type="entry name" value="ANL_N_sf"/>
</dbReference>
<dbReference type="InterPro" id="IPR050237">
    <property type="entry name" value="ATP-dep_AMP-bd_enzyme"/>
</dbReference>